<dbReference type="PANTHER" id="PTHR22990:SF15">
    <property type="entry name" value="F-BOX ONLY PROTEIN 10"/>
    <property type="match status" value="1"/>
</dbReference>
<dbReference type="InterPro" id="IPR012334">
    <property type="entry name" value="Pectin_lyas_fold"/>
</dbReference>
<dbReference type="NCBIfam" id="TIGR03804">
    <property type="entry name" value="para_beta_helix"/>
    <property type="match status" value="4"/>
</dbReference>
<dbReference type="Gene3D" id="2.160.20.10">
    <property type="entry name" value="Single-stranded right-handed beta-helix, Pectin lyase-like"/>
    <property type="match status" value="1"/>
</dbReference>
<dbReference type="InterPro" id="IPR006626">
    <property type="entry name" value="PbH1"/>
</dbReference>
<feature type="compositionally biased region" description="Acidic residues" evidence="4">
    <location>
        <begin position="849"/>
        <end position="866"/>
    </location>
</feature>
<evidence type="ECO:0000256" key="2">
    <source>
        <dbReference type="ARBA" id="ARBA00022737"/>
    </source>
</evidence>
<accession>A0A3M9L3G6</accession>
<proteinExistence type="predicted"/>
<dbReference type="InterPro" id="IPR051550">
    <property type="entry name" value="SCF-Subunits/Alg-Epimerases"/>
</dbReference>
<dbReference type="InterPro" id="IPR007742">
    <property type="entry name" value="NosD_dom"/>
</dbReference>
<protein>
    <submittedName>
        <fullName evidence="6">PGF-pre-PGF domain-containing protein</fullName>
    </submittedName>
</protein>
<comment type="pathway">
    <text evidence="1">Protein modification; protein ubiquitination.</text>
</comment>
<dbReference type="RefSeq" id="WP_105460751.1">
    <property type="nucleotide sequence ID" value="NZ_PVBU01000007.1"/>
</dbReference>
<dbReference type="NCBIfam" id="TIGR04213">
    <property type="entry name" value="PGF_pre_PGF"/>
    <property type="match status" value="1"/>
</dbReference>
<reference evidence="6 7" key="1">
    <citation type="submission" date="2018-10" db="EMBL/GenBank/DDBJ databases">
        <title>Cultivation of a novel Methanohalophilus strain from Kebrit Deep of the Red Sea and a genomic comparison of members of the genus Methanohalophilus.</title>
        <authorList>
            <person name="Guan Y."/>
            <person name="Ngugi D.K."/>
            <person name="Stingl U."/>
        </authorList>
    </citation>
    <scope>NUCLEOTIDE SEQUENCE [LARGE SCALE GENOMIC DNA]</scope>
    <source>
        <strain evidence="6 7">DSM 10369</strain>
    </source>
</reference>
<dbReference type="EMBL" id="RJJF01000018">
    <property type="protein sequence ID" value="RNI07844.1"/>
    <property type="molecule type" value="Genomic_DNA"/>
</dbReference>
<evidence type="ECO:0000256" key="3">
    <source>
        <dbReference type="ARBA" id="ARBA00022786"/>
    </source>
</evidence>
<dbReference type="SMART" id="SM00710">
    <property type="entry name" value="PbH1"/>
    <property type="match status" value="9"/>
</dbReference>
<sequence>MDLILVGATNEDKASILLLDADYCNITNNNISNSYNGIWLYSPSSSIINNNLVGNHVSDNNGYGIYLSTAAYNNLTNNVVTRNNNGIYLFSSEDNELIDNTILDNVDKGIYLYSSGSNNLTQNNVSANIGHGIYMDGGSDNNLTRNTISDNDKYGIWATNIGNTNLISKNTISDNGFSGVYLQICSYITLNGNTISGNGEDSGNGYGIDLYNSYNNHIFNNYLNNSENAKDTSDSNLGNEWNTTKTLGPNIAGGDYIGGNLWATPDGTGFSQENTDTDGDGFCDTPNDTYTIHEAENNYDYLPLVMPTSLKFTESPAVFFINNDGTNRSENANFTFAYSGENISLWTKLDNKSDASVVADFSNITGNTNPISFEHQGDGVFTLLNHTMPDNDTGVYYISIHATTATDANNTVCPVMLNFNPKSNITGLGNPNTTDWTEINDLTHVSNLTFEANDSNGNVIGSLEFTKNVNLCDIEFAQKLQQFGEYVDFDTAQTTLDSANLSTLNVSTNLTMYGLGSFENQPGILLDGQPILESGQTSNGTVSGLDWNAEKGTLTFSVGHWSTYTADGKTPEVTAISPKEKRVKVGDILDLNVSVKDTAGISSVVVNVSSVNDTVDEAVLKNVSGYWVNNSIMVDTDAEDTYYLNINATDVLGNYNNTVNLSVIRADTVKTDDYKKSSSGGRSSVGPSMPPEDVEGTVSGIKRVLAGSNVKYDFSDGQGPVLGISFDAKDDKGTVVAKVQTLKDKPDDVDDPKGNSYQLMSITVGSEGTISDENADNILIEFKVSKEWVEKNNIDPSTIRMTRFHDGKWQDLPSNQVREDDQYLHFTAETPGFSVFSIVGDEYKEGIEEPIAEQPEDEETTDEPASETENAQTPGFTAIFAVALIAGAALIMRKD</sequence>
<organism evidence="6 7">
    <name type="scientific">Methanohalophilus euhalobius</name>
    <dbReference type="NCBI Taxonomy" id="51203"/>
    <lineage>
        <taxon>Archaea</taxon>
        <taxon>Methanobacteriati</taxon>
        <taxon>Methanobacteriota</taxon>
        <taxon>Stenosarchaea group</taxon>
        <taxon>Methanomicrobia</taxon>
        <taxon>Methanosarcinales</taxon>
        <taxon>Methanosarcinaceae</taxon>
        <taxon>Methanohalophilus</taxon>
    </lineage>
</organism>
<feature type="compositionally biased region" description="Low complexity" evidence="4">
    <location>
        <begin position="677"/>
        <end position="687"/>
    </location>
</feature>
<comment type="caution">
    <text evidence="6">The sequence shown here is derived from an EMBL/GenBank/DDBJ whole genome shotgun (WGS) entry which is preliminary data.</text>
</comment>
<feature type="region of interest" description="Disordered" evidence="4">
    <location>
        <begin position="672"/>
        <end position="695"/>
    </location>
</feature>
<dbReference type="AlphaFoldDB" id="A0A3M9L3G6"/>
<feature type="domain" description="Carbohydrate-binding/sugar hydrolysis" evidence="5">
    <location>
        <begin position="4"/>
        <end position="159"/>
    </location>
</feature>
<evidence type="ECO:0000259" key="5">
    <source>
        <dbReference type="SMART" id="SM00722"/>
    </source>
</evidence>
<evidence type="ECO:0000313" key="6">
    <source>
        <dbReference type="EMBL" id="RNI07844.1"/>
    </source>
</evidence>
<keyword evidence="2" id="KW-0677">Repeat</keyword>
<dbReference type="SMART" id="SM00722">
    <property type="entry name" value="CASH"/>
    <property type="match status" value="1"/>
</dbReference>
<dbReference type="Pfam" id="PF05048">
    <property type="entry name" value="NosD"/>
    <property type="match status" value="1"/>
</dbReference>
<dbReference type="SUPFAM" id="SSF51126">
    <property type="entry name" value="Pectin lyase-like"/>
    <property type="match status" value="1"/>
</dbReference>
<dbReference type="InterPro" id="IPR006633">
    <property type="entry name" value="Carb-bd_sugar_hydrolysis-dom"/>
</dbReference>
<gene>
    <name evidence="6" type="ORF">EDD83_07890</name>
</gene>
<dbReference type="InterPro" id="IPR026453">
    <property type="entry name" value="PGF_pre_PGF"/>
</dbReference>
<name>A0A3M9L3G6_9EURY</name>
<dbReference type="Proteomes" id="UP000273978">
    <property type="component" value="Unassembled WGS sequence"/>
</dbReference>
<evidence type="ECO:0000313" key="7">
    <source>
        <dbReference type="Proteomes" id="UP000273978"/>
    </source>
</evidence>
<evidence type="ECO:0000256" key="4">
    <source>
        <dbReference type="SAM" id="MobiDB-lite"/>
    </source>
</evidence>
<dbReference type="InterPro" id="IPR011050">
    <property type="entry name" value="Pectin_lyase_fold/virulence"/>
</dbReference>
<feature type="region of interest" description="Disordered" evidence="4">
    <location>
        <begin position="849"/>
        <end position="873"/>
    </location>
</feature>
<keyword evidence="3" id="KW-0833">Ubl conjugation pathway</keyword>
<dbReference type="InterPro" id="IPR022441">
    <property type="entry name" value="Para_beta_helix_rpt-2"/>
</dbReference>
<evidence type="ECO:0000256" key="1">
    <source>
        <dbReference type="ARBA" id="ARBA00004906"/>
    </source>
</evidence>
<dbReference type="PANTHER" id="PTHR22990">
    <property type="entry name" value="F-BOX ONLY PROTEIN"/>
    <property type="match status" value="1"/>
</dbReference>